<dbReference type="Proteomes" id="UP001302812">
    <property type="component" value="Unassembled WGS sequence"/>
</dbReference>
<dbReference type="SUPFAM" id="SSF52768">
    <property type="entry name" value="Arginase/deacetylase"/>
    <property type="match status" value="1"/>
</dbReference>
<dbReference type="PANTHER" id="PTHR43782">
    <property type="entry name" value="ARGINASE"/>
    <property type="match status" value="1"/>
</dbReference>
<evidence type="ECO:0000256" key="4">
    <source>
        <dbReference type="PROSITE-ProRule" id="PRU00742"/>
    </source>
</evidence>
<dbReference type="PROSITE" id="PS51409">
    <property type="entry name" value="ARGINASE_2"/>
    <property type="match status" value="1"/>
</dbReference>
<organism evidence="5 6">
    <name type="scientific">Canariomyces notabilis</name>
    <dbReference type="NCBI Taxonomy" id="2074819"/>
    <lineage>
        <taxon>Eukaryota</taxon>
        <taxon>Fungi</taxon>
        <taxon>Dikarya</taxon>
        <taxon>Ascomycota</taxon>
        <taxon>Pezizomycotina</taxon>
        <taxon>Sordariomycetes</taxon>
        <taxon>Sordariomycetidae</taxon>
        <taxon>Sordariales</taxon>
        <taxon>Chaetomiaceae</taxon>
        <taxon>Canariomyces</taxon>
    </lineage>
</organism>
<dbReference type="GeneID" id="89935660"/>
<dbReference type="CDD" id="cd09999">
    <property type="entry name" value="Arginase-like_1"/>
    <property type="match status" value="1"/>
</dbReference>
<sequence length="322" mass="33779">MAAPTFSSVTIISSPYHVGQRDVGPGQGPTFLLAHGLASALSDLNVTVHELELPSISSPSEYQGEIGASFEILRRTSEAVKRARSTGSFPIVLAGNCTAAVGVAAGLHAASAAKSESGQVLFNGELGCVWFDAHDDFNTPDSVVSGYFDSMAIAMLAGLCWKALLATVEGFRPMDLRKKLVHVGMRDVTEMERARVVDAGFDVVWGGQGQEGKGVDFAGQLGQVLESKRLGPTMVHLDVDCLDVSLGKPNQFACPGGLLDHDLYACLEGTVSLSEPQSLTVASFDPSVSSDEEAAKPIAKIGIKGVKTFVAALVSKGMLSRP</sequence>
<dbReference type="GO" id="GO:0030145">
    <property type="term" value="F:manganese ion binding"/>
    <property type="evidence" value="ECO:0007669"/>
    <property type="project" value="TreeGrafter"/>
</dbReference>
<keyword evidence="2" id="KW-0378">Hydrolase</keyword>
<reference evidence="5" key="2">
    <citation type="submission" date="2023-05" db="EMBL/GenBank/DDBJ databases">
        <authorList>
            <consortium name="Lawrence Berkeley National Laboratory"/>
            <person name="Steindorff A."/>
            <person name="Hensen N."/>
            <person name="Bonometti L."/>
            <person name="Westerberg I."/>
            <person name="Brannstrom I.O."/>
            <person name="Guillou S."/>
            <person name="Cros-Aarteil S."/>
            <person name="Calhoun S."/>
            <person name="Haridas S."/>
            <person name="Kuo A."/>
            <person name="Mondo S."/>
            <person name="Pangilinan J."/>
            <person name="Riley R."/>
            <person name="Labutti K."/>
            <person name="Andreopoulos B."/>
            <person name="Lipzen A."/>
            <person name="Chen C."/>
            <person name="Yanf M."/>
            <person name="Daum C."/>
            <person name="Ng V."/>
            <person name="Clum A."/>
            <person name="Ohm R."/>
            <person name="Martin F."/>
            <person name="Silar P."/>
            <person name="Natvig D."/>
            <person name="Lalanne C."/>
            <person name="Gautier V."/>
            <person name="Ament-Velasquez S.L."/>
            <person name="Kruys A."/>
            <person name="Hutchinson M.I."/>
            <person name="Powell A.J."/>
            <person name="Barry K."/>
            <person name="Miller A.N."/>
            <person name="Grigoriev I.V."/>
            <person name="Debuchy R."/>
            <person name="Gladieux P."/>
            <person name="Thoren M.H."/>
            <person name="Johannesson H."/>
        </authorList>
    </citation>
    <scope>NUCLEOTIDE SEQUENCE</scope>
    <source>
        <strain evidence="5">CBS 508.74</strain>
    </source>
</reference>
<gene>
    <name evidence="5" type="ORF">N656DRAFT_708749</name>
</gene>
<accession>A0AAN6TE88</accession>
<comment type="similarity">
    <text evidence="4">Belongs to the arginase family.</text>
</comment>
<dbReference type="AlphaFoldDB" id="A0AAN6TE88"/>
<name>A0AAN6TE88_9PEZI</name>
<keyword evidence="3" id="KW-0464">Manganese</keyword>
<dbReference type="PANTHER" id="PTHR43782:SF3">
    <property type="entry name" value="ARGINASE"/>
    <property type="match status" value="1"/>
</dbReference>
<dbReference type="GO" id="GO:0005634">
    <property type="term" value="C:nucleus"/>
    <property type="evidence" value="ECO:0007669"/>
    <property type="project" value="TreeGrafter"/>
</dbReference>
<dbReference type="InterPro" id="IPR023696">
    <property type="entry name" value="Ureohydrolase_dom_sf"/>
</dbReference>
<dbReference type="InterPro" id="IPR006035">
    <property type="entry name" value="Ureohydrolase"/>
</dbReference>
<dbReference type="Gene3D" id="3.40.800.10">
    <property type="entry name" value="Ureohydrolase domain"/>
    <property type="match status" value="1"/>
</dbReference>
<comment type="caution">
    <text evidence="5">The sequence shown here is derived from an EMBL/GenBank/DDBJ whole genome shotgun (WGS) entry which is preliminary data.</text>
</comment>
<dbReference type="EMBL" id="MU853341">
    <property type="protein sequence ID" value="KAK4112783.1"/>
    <property type="molecule type" value="Genomic_DNA"/>
</dbReference>
<evidence type="ECO:0000313" key="6">
    <source>
        <dbReference type="Proteomes" id="UP001302812"/>
    </source>
</evidence>
<proteinExistence type="inferred from homology"/>
<reference evidence="5" key="1">
    <citation type="journal article" date="2023" name="Mol. Phylogenet. Evol.">
        <title>Genome-scale phylogeny and comparative genomics of the fungal order Sordariales.</title>
        <authorList>
            <person name="Hensen N."/>
            <person name="Bonometti L."/>
            <person name="Westerberg I."/>
            <person name="Brannstrom I.O."/>
            <person name="Guillou S."/>
            <person name="Cros-Aarteil S."/>
            <person name="Calhoun S."/>
            <person name="Haridas S."/>
            <person name="Kuo A."/>
            <person name="Mondo S."/>
            <person name="Pangilinan J."/>
            <person name="Riley R."/>
            <person name="LaButti K."/>
            <person name="Andreopoulos B."/>
            <person name="Lipzen A."/>
            <person name="Chen C."/>
            <person name="Yan M."/>
            <person name="Daum C."/>
            <person name="Ng V."/>
            <person name="Clum A."/>
            <person name="Steindorff A."/>
            <person name="Ohm R.A."/>
            <person name="Martin F."/>
            <person name="Silar P."/>
            <person name="Natvig D.O."/>
            <person name="Lalanne C."/>
            <person name="Gautier V."/>
            <person name="Ament-Velasquez S.L."/>
            <person name="Kruys A."/>
            <person name="Hutchinson M.I."/>
            <person name="Powell A.J."/>
            <person name="Barry K."/>
            <person name="Miller A.N."/>
            <person name="Grigoriev I.V."/>
            <person name="Debuchy R."/>
            <person name="Gladieux P."/>
            <person name="Hiltunen Thoren M."/>
            <person name="Johannesson H."/>
        </authorList>
    </citation>
    <scope>NUCLEOTIDE SEQUENCE</scope>
    <source>
        <strain evidence="5">CBS 508.74</strain>
    </source>
</reference>
<keyword evidence="6" id="KW-1185">Reference proteome</keyword>
<evidence type="ECO:0000256" key="3">
    <source>
        <dbReference type="ARBA" id="ARBA00023211"/>
    </source>
</evidence>
<evidence type="ECO:0000256" key="1">
    <source>
        <dbReference type="ARBA" id="ARBA00022723"/>
    </source>
</evidence>
<dbReference type="GO" id="GO:0005829">
    <property type="term" value="C:cytosol"/>
    <property type="evidence" value="ECO:0007669"/>
    <property type="project" value="TreeGrafter"/>
</dbReference>
<keyword evidence="1" id="KW-0479">Metal-binding</keyword>
<evidence type="ECO:0000256" key="2">
    <source>
        <dbReference type="ARBA" id="ARBA00022801"/>
    </source>
</evidence>
<dbReference type="RefSeq" id="XP_064670353.1">
    <property type="nucleotide sequence ID" value="XM_064811535.1"/>
</dbReference>
<protein>
    <submittedName>
        <fullName evidence="5">Arginase/deacetylase</fullName>
    </submittedName>
</protein>
<evidence type="ECO:0000313" key="5">
    <source>
        <dbReference type="EMBL" id="KAK4112783.1"/>
    </source>
</evidence>
<dbReference type="GO" id="GO:0004053">
    <property type="term" value="F:arginase activity"/>
    <property type="evidence" value="ECO:0007669"/>
    <property type="project" value="TreeGrafter"/>
</dbReference>
<dbReference type="Pfam" id="PF00491">
    <property type="entry name" value="Arginase"/>
    <property type="match status" value="1"/>
</dbReference>